<organism evidence="13 14">
    <name type="scientific">Calocera viscosa (strain TUFC12733)</name>
    <dbReference type="NCBI Taxonomy" id="1330018"/>
    <lineage>
        <taxon>Eukaryota</taxon>
        <taxon>Fungi</taxon>
        <taxon>Dikarya</taxon>
        <taxon>Basidiomycota</taxon>
        <taxon>Agaricomycotina</taxon>
        <taxon>Dacrymycetes</taxon>
        <taxon>Dacrymycetales</taxon>
        <taxon>Dacrymycetaceae</taxon>
        <taxon>Calocera</taxon>
    </lineage>
</organism>
<keyword evidence="6 12" id="KW-0328">Glycosyltransferase</keyword>
<dbReference type="UniPathway" id="UPA00196"/>
<keyword evidence="7 12" id="KW-0808">Transferase</keyword>
<dbReference type="GO" id="GO:0000009">
    <property type="term" value="F:alpha-1,6-mannosyltransferase activity"/>
    <property type="evidence" value="ECO:0007669"/>
    <property type="project" value="InterPro"/>
</dbReference>
<keyword evidence="10 12" id="KW-1133">Transmembrane helix</keyword>
<dbReference type="AlphaFoldDB" id="A0A167PV45"/>
<evidence type="ECO:0000256" key="5">
    <source>
        <dbReference type="ARBA" id="ARBA00022502"/>
    </source>
</evidence>
<dbReference type="Proteomes" id="UP000076738">
    <property type="component" value="Unassembled WGS sequence"/>
</dbReference>
<reference evidence="13 14" key="1">
    <citation type="journal article" date="2016" name="Mol. Biol. Evol.">
        <title>Comparative Genomics of Early-Diverging Mushroom-Forming Fungi Provides Insights into the Origins of Lignocellulose Decay Capabilities.</title>
        <authorList>
            <person name="Nagy L.G."/>
            <person name="Riley R."/>
            <person name="Tritt A."/>
            <person name="Adam C."/>
            <person name="Daum C."/>
            <person name="Floudas D."/>
            <person name="Sun H."/>
            <person name="Yadav J.S."/>
            <person name="Pangilinan J."/>
            <person name="Larsson K.H."/>
            <person name="Matsuura K."/>
            <person name="Barry K."/>
            <person name="Labutti K."/>
            <person name="Kuo R."/>
            <person name="Ohm R.A."/>
            <person name="Bhattacharya S.S."/>
            <person name="Shirouzu T."/>
            <person name="Yoshinaga Y."/>
            <person name="Martin F.M."/>
            <person name="Grigoriev I.V."/>
            <person name="Hibbett D.S."/>
        </authorList>
    </citation>
    <scope>NUCLEOTIDE SEQUENCE [LARGE SCALE GENOMIC DNA]</scope>
    <source>
        <strain evidence="13 14">TUFC12733</strain>
    </source>
</reference>
<dbReference type="EC" id="2.4.1.-" evidence="12"/>
<dbReference type="InterPro" id="IPR007315">
    <property type="entry name" value="PIG-V/Gpi18"/>
</dbReference>
<feature type="transmembrane region" description="Helical" evidence="12">
    <location>
        <begin position="301"/>
        <end position="320"/>
    </location>
</feature>
<keyword evidence="8 12" id="KW-0812">Transmembrane</keyword>
<comment type="pathway">
    <text evidence="2 12">Glycolipid biosynthesis; glycosylphosphatidylinositol-anchor biosynthesis.</text>
</comment>
<evidence type="ECO:0000256" key="8">
    <source>
        <dbReference type="ARBA" id="ARBA00022692"/>
    </source>
</evidence>
<comment type="caution">
    <text evidence="12">Lacks conserved residue(s) required for the propagation of feature annotation.</text>
</comment>
<dbReference type="STRING" id="1330018.A0A167PV45"/>
<comment type="similarity">
    <text evidence="3 12">Belongs to the PIGV family.</text>
</comment>
<protein>
    <recommendedName>
        <fullName evidence="4 12">GPI mannosyltransferase 2</fullName>
        <ecNumber evidence="12">2.4.1.-</ecNumber>
    </recommendedName>
</protein>
<dbReference type="GO" id="GO:0005789">
    <property type="term" value="C:endoplasmic reticulum membrane"/>
    <property type="evidence" value="ECO:0007669"/>
    <property type="project" value="UniProtKB-SubCell"/>
</dbReference>
<dbReference type="GO" id="GO:0006506">
    <property type="term" value="P:GPI anchor biosynthetic process"/>
    <property type="evidence" value="ECO:0007669"/>
    <property type="project" value="UniProtKB-UniPathway"/>
</dbReference>
<accession>A0A167PV45</accession>
<keyword evidence="5 12" id="KW-0337">GPI-anchor biosynthesis</keyword>
<keyword evidence="9 12" id="KW-0256">Endoplasmic reticulum</keyword>
<evidence type="ECO:0000256" key="6">
    <source>
        <dbReference type="ARBA" id="ARBA00022676"/>
    </source>
</evidence>
<keyword evidence="11 12" id="KW-0472">Membrane</keyword>
<evidence type="ECO:0000256" key="7">
    <source>
        <dbReference type="ARBA" id="ARBA00022679"/>
    </source>
</evidence>
<feature type="transmembrane region" description="Helical" evidence="12">
    <location>
        <begin position="341"/>
        <end position="362"/>
    </location>
</feature>
<feature type="transmembrane region" description="Helical" evidence="12">
    <location>
        <begin position="145"/>
        <end position="167"/>
    </location>
</feature>
<dbReference type="PANTHER" id="PTHR12468:SF2">
    <property type="entry name" value="GPI MANNOSYLTRANSFERASE 2"/>
    <property type="match status" value="1"/>
</dbReference>
<dbReference type="Pfam" id="PF04188">
    <property type="entry name" value="Mannosyl_trans2"/>
    <property type="match status" value="1"/>
</dbReference>
<dbReference type="OrthoDB" id="10252502at2759"/>
<evidence type="ECO:0000256" key="3">
    <source>
        <dbReference type="ARBA" id="ARBA00008698"/>
    </source>
</evidence>
<name>A0A167PV45_CALVF</name>
<comment type="subcellular location">
    <subcellularLocation>
        <location evidence="1 12">Endoplasmic reticulum membrane</location>
        <topology evidence="1 12">Multi-pass membrane protein</topology>
    </subcellularLocation>
</comment>
<proteinExistence type="inferred from homology"/>
<evidence type="ECO:0000256" key="9">
    <source>
        <dbReference type="ARBA" id="ARBA00022824"/>
    </source>
</evidence>
<keyword evidence="14" id="KW-1185">Reference proteome</keyword>
<evidence type="ECO:0000256" key="1">
    <source>
        <dbReference type="ARBA" id="ARBA00004477"/>
    </source>
</evidence>
<dbReference type="PANTHER" id="PTHR12468">
    <property type="entry name" value="GPI MANNOSYLTRANSFERASE 2"/>
    <property type="match status" value="1"/>
</dbReference>
<dbReference type="EMBL" id="KV417273">
    <property type="protein sequence ID" value="KZO99149.1"/>
    <property type="molecule type" value="Genomic_DNA"/>
</dbReference>
<evidence type="ECO:0000256" key="2">
    <source>
        <dbReference type="ARBA" id="ARBA00004687"/>
    </source>
</evidence>
<feature type="transmembrane region" description="Helical" evidence="12">
    <location>
        <begin position="394"/>
        <end position="413"/>
    </location>
</feature>
<gene>
    <name evidence="13" type="ORF">CALVIDRAFT_591308</name>
</gene>
<comment type="function">
    <text evidence="12">Mannosyltransferase involved in glycosylphosphatidylinositol-anchor biosynthesis.</text>
</comment>
<dbReference type="GO" id="GO:0031501">
    <property type="term" value="C:mannosyltransferase complex"/>
    <property type="evidence" value="ECO:0007669"/>
    <property type="project" value="TreeGrafter"/>
</dbReference>
<evidence type="ECO:0000313" key="13">
    <source>
        <dbReference type="EMBL" id="KZO99149.1"/>
    </source>
</evidence>
<dbReference type="GO" id="GO:0004376">
    <property type="term" value="F:GPI mannosyltransferase activity"/>
    <property type="evidence" value="ECO:0007669"/>
    <property type="project" value="InterPro"/>
</dbReference>
<evidence type="ECO:0000256" key="11">
    <source>
        <dbReference type="ARBA" id="ARBA00023136"/>
    </source>
</evidence>
<evidence type="ECO:0000313" key="14">
    <source>
        <dbReference type="Proteomes" id="UP000076738"/>
    </source>
</evidence>
<evidence type="ECO:0000256" key="10">
    <source>
        <dbReference type="ARBA" id="ARBA00022989"/>
    </source>
</evidence>
<sequence>MQPILNRLDPAQPENHKAIILATSLLNRLITSLIINLCTNWLRLPLFDASPLVESTSPLLRWDTLHFMNIAAQGGTPEWEHELAWGIGLPYISSTLASAISVVSRRSISRAGLAVLGSWAASTFGVFASLELYSLTVDLTHAPSFALLASLLYCMPSSPPTTLYAPYTEPFFAFFAFHCMKSSLNNNLPLAALDILLAQSFRSSGILLWAFPIWYKLAEPALRSLVADLKVRIPCANDCRWLTAVRAHRFTSLHDFCTSTRMRPWCMDGAWTHWTSYAFVQDRYWNVGFLRYWEPAQIPNFLISAPVYALNFFYASRIIISGLKSYIDGRQAPFSKPFLPFAFHTLGYSLILFFSAHVQIMLRQTSGLPVTFWGTAALLSGQFGDRGRFWGKMWVGWSIMWGVVSCVLWATFLPPA</sequence>
<evidence type="ECO:0000256" key="4">
    <source>
        <dbReference type="ARBA" id="ARBA00013795"/>
    </source>
</evidence>
<feature type="transmembrane region" description="Helical" evidence="12">
    <location>
        <begin position="111"/>
        <end position="133"/>
    </location>
</feature>
<evidence type="ECO:0000256" key="12">
    <source>
        <dbReference type="RuleBase" id="RU363112"/>
    </source>
</evidence>